<evidence type="ECO:0000259" key="10">
    <source>
        <dbReference type="Pfam" id="PF07992"/>
    </source>
</evidence>
<evidence type="ECO:0000256" key="1">
    <source>
        <dbReference type="ARBA" id="ARBA00001974"/>
    </source>
</evidence>
<dbReference type="InterPro" id="IPR016156">
    <property type="entry name" value="FAD/NAD-linked_Rdtase_dimer_sf"/>
</dbReference>
<dbReference type="PROSITE" id="PS00076">
    <property type="entry name" value="PYRIDINE_REDOX_1"/>
    <property type="match status" value="1"/>
</dbReference>
<dbReference type="GO" id="GO:0050660">
    <property type="term" value="F:flavin adenine dinucleotide binding"/>
    <property type="evidence" value="ECO:0007669"/>
    <property type="project" value="InterPro"/>
</dbReference>
<sequence>MLSMSSEDEIRTFSEEEQLRRTLSEEFLALKANHRAVKNYVEKVVEKFKICLFSFEDSVECDKVRVLLEGHGLEYYEVFISIKSELESLFLDVLAPKTISIPKTNVFVNSYHITDYNKLVKFIRVGRIYDLLEGDSTEYDFDLIVVGGGPGGIAAAMEARVTGCKVAIFDFVKRSERGCRWGVGGTCLNVGCIPRNMFCHAALMKDNVRDSFKYGWENSDKAHVVDFSWKTLVSTVHDYIISQNEQITEMFQMKGIVYHNKFVTFIDKHTVKASDDFGRCCGKIYTAQNFVVATGLTPILPDFPGSKYVITIRDLFHIKENPRKVLIIGSALICLECAGFMAVLNINVTVCSEKDLLENFDRNCVNRVMQHLRCLGVKFYTGYKVESVVKLEEEDIIEYEYLVKMRNLESECNNQPYFFIEEFAVVFAAVGRVSTAKQLNVEQLEVQLTNDKTRKIIVDEMNRTNCRTIYAVGDVAAGISCRSSYTLTRKTASLVVRNLMLGTQFTVDRRSIPIVLHTPIMYGCVGLSEEAAVQQLGIDHIDVYESEVVPIEWKISRKMIGTPCYAKVICKTFENDKVIGLHYIGPNASEVLPSFALAVKMGCTKKDLDSMLGVTTSNARLFTKLKLRL</sequence>
<dbReference type="InterPro" id="IPR036188">
    <property type="entry name" value="FAD/NAD-bd_sf"/>
</dbReference>
<dbReference type="InterPro" id="IPR004099">
    <property type="entry name" value="Pyr_nucl-diS_OxRdtase_dimer"/>
</dbReference>
<dbReference type="PRINTS" id="PR00411">
    <property type="entry name" value="PNDRDTASEI"/>
</dbReference>
<feature type="domain" description="FAD/NAD(P)-binding" evidence="10">
    <location>
        <begin position="141"/>
        <end position="480"/>
    </location>
</feature>
<reference evidence="11 12" key="1">
    <citation type="journal article" date="2017" name="Gigascience">
        <title>Genome sequence of the small brown planthopper, Laodelphax striatellus.</title>
        <authorList>
            <person name="Zhu J."/>
            <person name="Jiang F."/>
            <person name="Wang X."/>
            <person name="Yang P."/>
            <person name="Bao Y."/>
            <person name="Zhao W."/>
            <person name="Wang W."/>
            <person name="Lu H."/>
            <person name="Wang Q."/>
            <person name="Cui N."/>
            <person name="Li J."/>
            <person name="Chen X."/>
            <person name="Luo L."/>
            <person name="Yu J."/>
            <person name="Kang L."/>
            <person name="Cui F."/>
        </authorList>
    </citation>
    <scope>NUCLEOTIDE SEQUENCE [LARGE SCALE GENOMIC DNA]</scope>
    <source>
        <strain evidence="11">Lst14</strain>
    </source>
</reference>
<dbReference type="InParanoid" id="A0A482XKU0"/>
<keyword evidence="12" id="KW-1185">Reference proteome</keyword>
<dbReference type="GO" id="GO:0034599">
    <property type="term" value="P:cellular response to oxidative stress"/>
    <property type="evidence" value="ECO:0007669"/>
    <property type="project" value="TreeGrafter"/>
</dbReference>
<dbReference type="GO" id="GO:0006749">
    <property type="term" value="P:glutathione metabolic process"/>
    <property type="evidence" value="ECO:0007669"/>
    <property type="project" value="TreeGrafter"/>
</dbReference>
<keyword evidence="7 8" id="KW-0676">Redox-active center</keyword>
<evidence type="ECO:0000256" key="7">
    <source>
        <dbReference type="ARBA" id="ARBA00023284"/>
    </source>
</evidence>
<evidence type="ECO:0000256" key="6">
    <source>
        <dbReference type="ARBA" id="ARBA00023157"/>
    </source>
</evidence>
<dbReference type="SUPFAM" id="SSF55424">
    <property type="entry name" value="FAD/NAD-linked reductases, dimerisation (C-terminal) domain"/>
    <property type="match status" value="1"/>
</dbReference>
<keyword evidence="6" id="KW-1015">Disulfide bond</keyword>
<evidence type="ECO:0000256" key="8">
    <source>
        <dbReference type="RuleBase" id="RU003691"/>
    </source>
</evidence>
<dbReference type="OrthoDB" id="5956163at2759"/>
<dbReference type="Proteomes" id="UP000291343">
    <property type="component" value="Unassembled WGS sequence"/>
</dbReference>
<evidence type="ECO:0000256" key="2">
    <source>
        <dbReference type="ARBA" id="ARBA00007532"/>
    </source>
</evidence>
<dbReference type="AlphaFoldDB" id="A0A482XKU0"/>
<gene>
    <name evidence="11" type="ORF">LSTR_LSTR002568</name>
</gene>
<name>A0A482XKU0_LAOST</name>
<dbReference type="SMR" id="A0A482XKU0"/>
<dbReference type="Gene3D" id="3.40.30.10">
    <property type="entry name" value="Glutaredoxin"/>
    <property type="match status" value="1"/>
</dbReference>
<keyword evidence="4 8" id="KW-0274">FAD</keyword>
<feature type="domain" description="Pyridine nucleotide-disulphide oxidoreductase dimerisation" evidence="9">
    <location>
        <begin position="512"/>
        <end position="613"/>
    </location>
</feature>
<dbReference type="InterPro" id="IPR023753">
    <property type="entry name" value="FAD/NAD-binding_dom"/>
</dbReference>
<evidence type="ECO:0000256" key="5">
    <source>
        <dbReference type="ARBA" id="ARBA00023002"/>
    </source>
</evidence>
<proteinExistence type="inferred from homology"/>
<dbReference type="GO" id="GO:0045454">
    <property type="term" value="P:cell redox homeostasis"/>
    <property type="evidence" value="ECO:0007669"/>
    <property type="project" value="InterPro"/>
</dbReference>
<dbReference type="GO" id="GO:0004362">
    <property type="term" value="F:glutathione-disulfide reductase (NADPH) activity"/>
    <property type="evidence" value="ECO:0007669"/>
    <property type="project" value="TreeGrafter"/>
</dbReference>
<comment type="similarity">
    <text evidence="2 8">Belongs to the class-I pyridine nucleotide-disulfide oxidoreductase family.</text>
</comment>
<dbReference type="GO" id="GO:0005739">
    <property type="term" value="C:mitochondrion"/>
    <property type="evidence" value="ECO:0007669"/>
    <property type="project" value="TreeGrafter"/>
</dbReference>
<dbReference type="PRINTS" id="PR00368">
    <property type="entry name" value="FADPNR"/>
</dbReference>
<dbReference type="EMBL" id="QKKF02005739">
    <property type="protein sequence ID" value="RZF46705.1"/>
    <property type="molecule type" value="Genomic_DNA"/>
</dbReference>
<evidence type="ECO:0000256" key="4">
    <source>
        <dbReference type="ARBA" id="ARBA00022827"/>
    </source>
</evidence>
<comment type="cofactor">
    <cofactor evidence="1">
        <name>FAD</name>
        <dbReference type="ChEBI" id="CHEBI:57692"/>
    </cofactor>
</comment>
<dbReference type="InterPro" id="IPR012999">
    <property type="entry name" value="Pyr_OxRdtase_I_AS"/>
</dbReference>
<evidence type="ECO:0000313" key="11">
    <source>
        <dbReference type="EMBL" id="RZF46705.1"/>
    </source>
</evidence>
<dbReference type="FunCoup" id="A0A482XKU0">
    <property type="interactions" value="1701"/>
</dbReference>
<accession>A0A482XKU0</accession>
<organism evidence="11 12">
    <name type="scientific">Laodelphax striatellus</name>
    <name type="common">Small brown planthopper</name>
    <name type="synonym">Delphax striatella</name>
    <dbReference type="NCBI Taxonomy" id="195883"/>
    <lineage>
        <taxon>Eukaryota</taxon>
        <taxon>Metazoa</taxon>
        <taxon>Ecdysozoa</taxon>
        <taxon>Arthropoda</taxon>
        <taxon>Hexapoda</taxon>
        <taxon>Insecta</taxon>
        <taxon>Pterygota</taxon>
        <taxon>Neoptera</taxon>
        <taxon>Paraneoptera</taxon>
        <taxon>Hemiptera</taxon>
        <taxon>Auchenorrhyncha</taxon>
        <taxon>Fulgoroidea</taxon>
        <taxon>Delphacidae</taxon>
        <taxon>Criomorphinae</taxon>
        <taxon>Laodelphax</taxon>
    </lineage>
</organism>
<dbReference type="Pfam" id="PF07992">
    <property type="entry name" value="Pyr_redox_2"/>
    <property type="match status" value="1"/>
</dbReference>
<dbReference type="GO" id="GO:0005829">
    <property type="term" value="C:cytosol"/>
    <property type="evidence" value="ECO:0007669"/>
    <property type="project" value="TreeGrafter"/>
</dbReference>
<dbReference type="SUPFAM" id="SSF51905">
    <property type="entry name" value="FAD/NAD(P)-binding domain"/>
    <property type="match status" value="1"/>
</dbReference>
<dbReference type="PROSITE" id="PS51354">
    <property type="entry name" value="GLUTAREDOXIN_2"/>
    <property type="match status" value="1"/>
</dbReference>
<dbReference type="SUPFAM" id="SSF52833">
    <property type="entry name" value="Thioredoxin-like"/>
    <property type="match status" value="1"/>
</dbReference>
<protein>
    <submittedName>
        <fullName evidence="11">Uncharacterized protein</fullName>
    </submittedName>
</protein>
<dbReference type="InterPro" id="IPR046952">
    <property type="entry name" value="GSHR/TRXR-like"/>
</dbReference>
<dbReference type="PANTHER" id="PTHR42737">
    <property type="entry name" value="GLUTATHIONE REDUCTASE"/>
    <property type="match status" value="1"/>
</dbReference>
<keyword evidence="3 8" id="KW-0285">Flavoprotein</keyword>
<dbReference type="InterPro" id="IPR036249">
    <property type="entry name" value="Thioredoxin-like_sf"/>
</dbReference>
<dbReference type="Pfam" id="PF02852">
    <property type="entry name" value="Pyr_redox_dim"/>
    <property type="match status" value="1"/>
</dbReference>
<keyword evidence="5 8" id="KW-0560">Oxidoreductase</keyword>
<dbReference type="STRING" id="195883.A0A482XKU0"/>
<dbReference type="Gene3D" id="3.50.50.60">
    <property type="entry name" value="FAD/NAD(P)-binding domain"/>
    <property type="match status" value="1"/>
</dbReference>
<evidence type="ECO:0000313" key="12">
    <source>
        <dbReference type="Proteomes" id="UP000291343"/>
    </source>
</evidence>
<evidence type="ECO:0000256" key="3">
    <source>
        <dbReference type="ARBA" id="ARBA00022630"/>
    </source>
</evidence>
<dbReference type="PANTHER" id="PTHR42737:SF6">
    <property type="entry name" value="THIOREDOXIN-DISULFIDE REDUCTASE"/>
    <property type="match status" value="1"/>
</dbReference>
<evidence type="ECO:0000259" key="9">
    <source>
        <dbReference type="Pfam" id="PF02852"/>
    </source>
</evidence>
<comment type="caution">
    <text evidence="11">The sequence shown here is derived from an EMBL/GenBank/DDBJ whole genome shotgun (WGS) entry which is preliminary data.</text>
</comment>